<dbReference type="GO" id="GO:0140096">
    <property type="term" value="F:catalytic activity, acting on a protein"/>
    <property type="evidence" value="ECO:0007669"/>
    <property type="project" value="UniProtKB-ARBA"/>
</dbReference>
<feature type="binding site" evidence="13">
    <location>
        <position position="385"/>
    </location>
    <ligand>
        <name>Zn(2+)</name>
        <dbReference type="ChEBI" id="CHEBI:29105"/>
        <note>catalytic</note>
    </ligand>
</feature>
<dbReference type="SUPFAM" id="SSF55681">
    <property type="entry name" value="Class II aaRS and biotin synthetases"/>
    <property type="match status" value="1"/>
</dbReference>
<dbReference type="Gene3D" id="3.30.930.10">
    <property type="entry name" value="Bira Bifunctional Protein, Domain 2"/>
    <property type="match status" value="1"/>
</dbReference>
<keyword evidence="5 13" id="KW-0479">Metal-binding</keyword>
<dbReference type="Gene3D" id="3.40.50.800">
    <property type="entry name" value="Anticodon-binding domain"/>
    <property type="match status" value="1"/>
</dbReference>
<dbReference type="EMBL" id="JBETVU010000012">
    <property type="protein sequence ID" value="MES5148617.1"/>
    <property type="molecule type" value="Genomic_DNA"/>
</dbReference>
<keyword evidence="19" id="KW-1185">Reference proteome</keyword>
<dbReference type="Gene3D" id="3.10.20.30">
    <property type="match status" value="1"/>
</dbReference>
<evidence type="ECO:0000259" key="14">
    <source>
        <dbReference type="PROSITE" id="PS50862"/>
    </source>
</evidence>
<dbReference type="InterPro" id="IPR047246">
    <property type="entry name" value="ThrRS_anticodon"/>
</dbReference>
<dbReference type="GO" id="GO:0000049">
    <property type="term" value="F:tRNA binding"/>
    <property type="evidence" value="ECO:0007669"/>
    <property type="project" value="UniProtKB-KW"/>
</dbReference>
<dbReference type="SUPFAM" id="SSF52954">
    <property type="entry name" value="Class II aaRS ABD-related"/>
    <property type="match status" value="1"/>
</dbReference>
<dbReference type="EC" id="6.1.1.3" evidence="13"/>
<evidence type="ECO:0000313" key="19">
    <source>
        <dbReference type="Proteomes" id="UP001434419"/>
    </source>
</evidence>
<dbReference type="InterPro" id="IPR012675">
    <property type="entry name" value="Beta-grasp_dom_sf"/>
</dbReference>
<dbReference type="SUPFAM" id="SSF55186">
    <property type="entry name" value="ThrRS/AlaRS common domain"/>
    <property type="match status" value="1"/>
</dbReference>
<dbReference type="EMBL" id="NKLP01000141">
    <property type="protein sequence ID" value="TDN30416.1"/>
    <property type="molecule type" value="Genomic_DNA"/>
</dbReference>
<dbReference type="InterPro" id="IPR006195">
    <property type="entry name" value="aa-tRNA-synth_II"/>
</dbReference>
<comment type="cofactor">
    <cofactor evidence="13">
        <name>Zn(2+)</name>
        <dbReference type="ChEBI" id="CHEBI:29105"/>
    </cofactor>
    <text evidence="13">Binds 1 zinc ion per subunit.</text>
</comment>
<comment type="subcellular location">
    <subcellularLocation>
        <location evidence="13">Cytoplasm</location>
    </subcellularLocation>
</comment>
<gene>
    <name evidence="13 16" type="primary">thrS</name>
    <name evidence="16" type="ORF">ABVC42_01455</name>
    <name evidence="17" type="ORF">CEE75_08155</name>
</gene>
<comment type="catalytic activity">
    <reaction evidence="12 13">
        <text>tRNA(Thr) + L-threonine + ATP = L-threonyl-tRNA(Thr) + AMP + diphosphate + H(+)</text>
        <dbReference type="Rhea" id="RHEA:24624"/>
        <dbReference type="Rhea" id="RHEA-COMP:9670"/>
        <dbReference type="Rhea" id="RHEA-COMP:9704"/>
        <dbReference type="ChEBI" id="CHEBI:15378"/>
        <dbReference type="ChEBI" id="CHEBI:30616"/>
        <dbReference type="ChEBI" id="CHEBI:33019"/>
        <dbReference type="ChEBI" id="CHEBI:57926"/>
        <dbReference type="ChEBI" id="CHEBI:78442"/>
        <dbReference type="ChEBI" id="CHEBI:78534"/>
        <dbReference type="ChEBI" id="CHEBI:456215"/>
        <dbReference type="EC" id="6.1.1.3"/>
    </reaction>
</comment>
<dbReference type="InterPro" id="IPR004095">
    <property type="entry name" value="TGS"/>
</dbReference>
<evidence type="ECO:0000256" key="3">
    <source>
        <dbReference type="ARBA" id="ARBA00022555"/>
    </source>
</evidence>
<dbReference type="InterPro" id="IPR004154">
    <property type="entry name" value="Anticodon-bd"/>
</dbReference>
<evidence type="ECO:0000256" key="1">
    <source>
        <dbReference type="ARBA" id="ARBA00008226"/>
    </source>
</evidence>
<dbReference type="HAMAP" id="MF_00184">
    <property type="entry name" value="Thr_tRNA_synth"/>
    <property type="match status" value="1"/>
</dbReference>
<name>A0A135YTK6_9LACO</name>
<comment type="similarity">
    <text evidence="1 13">Belongs to the class-II aminoacyl-tRNA synthetase family.</text>
</comment>
<dbReference type="GO" id="GO:0004829">
    <property type="term" value="F:threonine-tRNA ligase activity"/>
    <property type="evidence" value="ECO:0007669"/>
    <property type="project" value="UniProtKB-UniRule"/>
</dbReference>
<evidence type="ECO:0000256" key="12">
    <source>
        <dbReference type="ARBA" id="ARBA00049515"/>
    </source>
</evidence>
<dbReference type="STRING" id="47770.GCA_001567095_01509"/>
<comment type="caution">
    <text evidence="13">Lacks conserved residue(s) required for the propagation of feature annotation.</text>
</comment>
<evidence type="ECO:0000256" key="10">
    <source>
        <dbReference type="ARBA" id="ARBA00022917"/>
    </source>
</evidence>
<keyword evidence="10 13" id="KW-0648">Protein biosynthesis</keyword>
<dbReference type="Pfam" id="PF03129">
    <property type="entry name" value="HGTP_anticodon"/>
    <property type="match status" value="1"/>
</dbReference>
<organism evidence="17 18">
    <name type="scientific">Lactobacillus crispatus</name>
    <dbReference type="NCBI Taxonomy" id="47770"/>
    <lineage>
        <taxon>Bacteria</taxon>
        <taxon>Bacillati</taxon>
        <taxon>Bacillota</taxon>
        <taxon>Bacilli</taxon>
        <taxon>Lactobacillales</taxon>
        <taxon>Lactobacillaceae</taxon>
        <taxon>Lactobacillus</taxon>
    </lineage>
</organism>
<keyword evidence="2 13" id="KW-0963">Cytoplasm</keyword>
<evidence type="ECO:0000256" key="8">
    <source>
        <dbReference type="ARBA" id="ARBA00022840"/>
    </source>
</evidence>
<dbReference type="AlphaFoldDB" id="A0A135YTK6"/>
<dbReference type="RefSeq" id="WP_005721152.1">
    <property type="nucleotide sequence ID" value="NZ_CAZZQD010000001.1"/>
</dbReference>
<keyword evidence="8 13" id="KW-0067">ATP-binding</keyword>
<dbReference type="InterPro" id="IPR002314">
    <property type="entry name" value="aa-tRNA-synt_IIb"/>
</dbReference>
<accession>A0A135YTK6</accession>
<feature type="domain" description="Aminoacyl-transfer RNA synthetases class-II family profile" evidence="14">
    <location>
        <begin position="271"/>
        <end position="538"/>
    </location>
</feature>
<dbReference type="GO" id="GO:0046872">
    <property type="term" value="F:metal ion binding"/>
    <property type="evidence" value="ECO:0007669"/>
    <property type="project" value="UniProtKB-KW"/>
</dbReference>
<dbReference type="Pfam" id="PF00587">
    <property type="entry name" value="tRNA-synt_2b"/>
    <property type="match status" value="1"/>
</dbReference>
<keyword evidence="9 13" id="KW-0694">RNA-binding</keyword>
<evidence type="ECO:0000256" key="13">
    <source>
        <dbReference type="HAMAP-Rule" id="MF_00184"/>
    </source>
</evidence>
<dbReference type="InterPro" id="IPR036621">
    <property type="entry name" value="Anticodon-bd_dom_sf"/>
</dbReference>
<evidence type="ECO:0000256" key="7">
    <source>
        <dbReference type="ARBA" id="ARBA00022833"/>
    </source>
</evidence>
<keyword evidence="7 13" id="KW-0862">Zinc</keyword>
<comment type="caution">
    <text evidence="17">The sequence shown here is derived from an EMBL/GenBank/DDBJ whole genome shotgun (WGS) entry which is preliminary data.</text>
</comment>
<reference evidence="16" key="2">
    <citation type="submission" date="2024-06" db="EMBL/GenBank/DDBJ databases">
        <title>Vaginal Lactobacillus fatty acid response mechanisms reveal a metabolite-targeted strategy for bacterial vaginosis treatment.</title>
        <authorList>
            <person name="Zhu M."/>
            <person name="Blainey P.C."/>
            <person name="Bloom S.M."/>
            <person name="Kwon D.S."/>
        </authorList>
    </citation>
    <scope>NUCLEOTIDE SEQUENCE</scope>
    <source>
        <strain evidence="16">194_F1_1</strain>
    </source>
</reference>
<keyword evidence="6 13" id="KW-0547">Nucleotide-binding</keyword>
<dbReference type="Pfam" id="PF02824">
    <property type="entry name" value="TGS"/>
    <property type="match status" value="1"/>
</dbReference>
<dbReference type="CDD" id="cd00860">
    <property type="entry name" value="ThrRS_anticodon"/>
    <property type="match status" value="1"/>
</dbReference>
<dbReference type="Gene3D" id="3.30.980.10">
    <property type="entry name" value="Threonyl-trna Synthetase, Chain A, domain 2"/>
    <property type="match status" value="1"/>
</dbReference>
<evidence type="ECO:0000256" key="6">
    <source>
        <dbReference type="ARBA" id="ARBA00022741"/>
    </source>
</evidence>
<dbReference type="PROSITE" id="PS51880">
    <property type="entry name" value="TGS"/>
    <property type="match status" value="1"/>
</dbReference>
<dbReference type="PROSITE" id="PS50862">
    <property type="entry name" value="AA_TRNA_LIGASE_II"/>
    <property type="match status" value="1"/>
</dbReference>
<evidence type="ECO:0000256" key="4">
    <source>
        <dbReference type="ARBA" id="ARBA00022598"/>
    </source>
</evidence>
<dbReference type="PANTHER" id="PTHR11451:SF56">
    <property type="entry name" value="THREONINE--TRNA LIGASE 1"/>
    <property type="match status" value="1"/>
</dbReference>
<dbReference type="FunFam" id="3.30.930.10:FF:000002">
    <property type="entry name" value="Threonine--tRNA ligase"/>
    <property type="match status" value="1"/>
</dbReference>
<dbReference type="InterPro" id="IPR018163">
    <property type="entry name" value="Thr/Ala-tRNA-synth_IIc_edit"/>
</dbReference>
<dbReference type="GO" id="GO:0005737">
    <property type="term" value="C:cytoplasm"/>
    <property type="evidence" value="ECO:0007669"/>
    <property type="project" value="UniProtKB-SubCell"/>
</dbReference>
<keyword evidence="4 13" id="KW-0436">Ligase</keyword>
<dbReference type="SMART" id="SM00863">
    <property type="entry name" value="tRNA_SAD"/>
    <property type="match status" value="1"/>
</dbReference>
<dbReference type="InterPro" id="IPR033728">
    <property type="entry name" value="ThrRS_core"/>
</dbReference>
<evidence type="ECO:0000256" key="5">
    <source>
        <dbReference type="ARBA" id="ARBA00022723"/>
    </source>
</evidence>
<evidence type="ECO:0000256" key="2">
    <source>
        <dbReference type="ARBA" id="ARBA00022490"/>
    </source>
</evidence>
<dbReference type="CDD" id="cd01667">
    <property type="entry name" value="TGS_ThrRS"/>
    <property type="match status" value="1"/>
</dbReference>
<evidence type="ECO:0000256" key="11">
    <source>
        <dbReference type="ARBA" id="ARBA00023146"/>
    </source>
</evidence>
<evidence type="ECO:0000313" key="16">
    <source>
        <dbReference type="EMBL" id="MES5148617.1"/>
    </source>
</evidence>
<dbReference type="CDD" id="cd00771">
    <property type="entry name" value="ThrRS_core"/>
    <property type="match status" value="1"/>
</dbReference>
<evidence type="ECO:0000256" key="9">
    <source>
        <dbReference type="ARBA" id="ARBA00022884"/>
    </source>
</evidence>
<dbReference type="SUPFAM" id="SSF81271">
    <property type="entry name" value="TGS-like"/>
    <property type="match status" value="1"/>
</dbReference>
<sequence>MSFSITLPDGSKKDFDKAVSVKEVASSIATSLGKAAVGAKVNGVVKPLDYEIDNDVEVAILTDKDEEGLDILRATAAFALEAVAKNKYPELRLGQHVADEGGFYVDTDKDDQIKVTELPELEKAMEKLVKSGQAIEHVVMDKSELEDIFKDDPYKTDLLKKIDADKVDAYKLGDFVDFGFDALLPNTGKIKHFKLLSVAGAYWLGKSSNPMLQRIFGTAFFKEAALKEDLKRRAEIKERDHRTIGRDLDFFFVDPKVGAGLPYWMPKGATIRRVVERYIIDREVADGYQHVYTPVLMNLDAYKTSGHWAHYRDDMFPPMDMGDGEMLELRPMNCPSHIQIYKHHIRSYRDLPLRVAELGMMHRYEKSGALSGLQRVREMTLNDGHTFVALDQVQTEFAKILKLIMDVYKDFDITDYYFRLSYRDPKNTDKYFANDEMWERSQKMLKGAMDDLGLDYVEAEGEAAFYGPKLDIQTKTALGNDETMSTIQLDFMLPERFGLTYVGQDGEEHRPVMIHRGIVGTMERFIAYLTEIYKGAFPTWLAPVQVKIIPVNLDAHGEYAEKVRQELAKRGFRAEVDTRNEKMGYKIRESQTQKVPYTLVLGDEEMKNGSVNVRRYGTDEEISKSLTDFINEIDADVKSYSREN</sequence>
<protein>
    <recommendedName>
        <fullName evidence="13">Threonine--tRNA ligase</fullName>
        <ecNumber evidence="13">6.1.1.3</ecNumber>
    </recommendedName>
    <alternativeName>
        <fullName evidence="13">Threonyl-tRNA synthetase</fullName>
        <shortName evidence="13">ThrRS</shortName>
    </alternativeName>
</protein>
<feature type="binding site" evidence="13">
    <location>
        <position position="515"/>
    </location>
    <ligand>
        <name>Zn(2+)</name>
        <dbReference type="ChEBI" id="CHEBI:29105"/>
        <note>catalytic</note>
    </ligand>
</feature>
<dbReference type="PRINTS" id="PR01047">
    <property type="entry name" value="TRNASYNTHTHR"/>
</dbReference>
<dbReference type="Pfam" id="PF07973">
    <property type="entry name" value="tRNA_SAD"/>
    <property type="match status" value="1"/>
</dbReference>
<keyword evidence="11 13" id="KW-0030">Aminoacyl-tRNA synthetase</keyword>
<dbReference type="NCBIfam" id="TIGR00418">
    <property type="entry name" value="thrS"/>
    <property type="match status" value="1"/>
</dbReference>
<evidence type="ECO:0000259" key="15">
    <source>
        <dbReference type="PROSITE" id="PS51880"/>
    </source>
</evidence>
<dbReference type="InterPro" id="IPR012947">
    <property type="entry name" value="tRNA_SAD"/>
</dbReference>
<feature type="binding site" evidence="13">
    <location>
        <position position="334"/>
    </location>
    <ligand>
        <name>Zn(2+)</name>
        <dbReference type="ChEBI" id="CHEBI:29105"/>
        <note>catalytic</note>
    </ligand>
</feature>
<dbReference type="InterPro" id="IPR012676">
    <property type="entry name" value="TGS-like"/>
</dbReference>
<keyword evidence="3 13" id="KW-0820">tRNA-binding</keyword>
<dbReference type="GO" id="GO:0005524">
    <property type="term" value="F:ATP binding"/>
    <property type="evidence" value="ECO:0007669"/>
    <property type="project" value="UniProtKB-UniRule"/>
</dbReference>
<reference evidence="17 18" key="1">
    <citation type="submission" date="2017-06" db="EMBL/GenBank/DDBJ databases">
        <authorList>
            <person name="Swanenburg J."/>
            <person name="Kort R."/>
        </authorList>
    </citation>
    <scope>NUCLEOTIDE SEQUENCE [LARGE SCALE GENOMIC DNA]</scope>
    <source>
        <strain evidence="17 18">RL05</strain>
    </source>
</reference>
<dbReference type="GO" id="GO:0016740">
    <property type="term" value="F:transferase activity"/>
    <property type="evidence" value="ECO:0007669"/>
    <property type="project" value="UniProtKB-ARBA"/>
</dbReference>
<comment type="subunit">
    <text evidence="13">Homodimer.</text>
</comment>
<evidence type="ECO:0000313" key="18">
    <source>
        <dbReference type="Proteomes" id="UP000295195"/>
    </source>
</evidence>
<dbReference type="Proteomes" id="UP001434419">
    <property type="component" value="Unassembled WGS sequence"/>
</dbReference>
<dbReference type="FunFam" id="3.40.50.800:FF:000001">
    <property type="entry name" value="Threonine--tRNA ligase"/>
    <property type="match status" value="1"/>
</dbReference>
<proteinExistence type="inferred from homology"/>
<dbReference type="InterPro" id="IPR045864">
    <property type="entry name" value="aa-tRNA-synth_II/BPL/LPL"/>
</dbReference>
<dbReference type="PANTHER" id="PTHR11451">
    <property type="entry name" value="THREONINE-TRNA LIGASE"/>
    <property type="match status" value="1"/>
</dbReference>
<evidence type="ECO:0000313" key="17">
    <source>
        <dbReference type="EMBL" id="TDN30416.1"/>
    </source>
</evidence>
<dbReference type="InterPro" id="IPR002320">
    <property type="entry name" value="Thr-tRNA-ligase_IIa"/>
</dbReference>
<dbReference type="Proteomes" id="UP000295195">
    <property type="component" value="Unassembled WGS sequence"/>
</dbReference>
<dbReference type="GO" id="GO:0006435">
    <property type="term" value="P:threonyl-tRNA aminoacylation"/>
    <property type="evidence" value="ECO:0007669"/>
    <property type="project" value="UniProtKB-UniRule"/>
</dbReference>
<feature type="domain" description="TGS" evidence="15">
    <location>
        <begin position="1"/>
        <end position="62"/>
    </location>
</feature>